<accession>A0A2N9LB71</accession>
<reference evidence="3" key="1">
    <citation type="submission" date="2018-02" db="EMBL/GenBank/DDBJ databases">
        <authorList>
            <person name="Hausmann B."/>
        </authorList>
    </citation>
    <scope>NUCLEOTIDE SEQUENCE [LARGE SCALE GENOMIC DNA]</scope>
    <source>
        <strain evidence="3">Peat soil MAG SbA5</strain>
    </source>
</reference>
<proteinExistence type="predicted"/>
<gene>
    <name evidence="2" type="ORF">SBA5_290059</name>
</gene>
<evidence type="ECO:0000313" key="3">
    <source>
        <dbReference type="Proteomes" id="UP000239735"/>
    </source>
</evidence>
<dbReference type="Proteomes" id="UP000239735">
    <property type="component" value="Unassembled WGS sequence"/>
</dbReference>
<dbReference type="EMBL" id="OKRB01000085">
    <property type="protein sequence ID" value="SPE20205.1"/>
    <property type="molecule type" value="Genomic_DNA"/>
</dbReference>
<organism evidence="2 3">
    <name type="scientific">Candidatus Sulfuritelmatomonas gaucii</name>
    <dbReference type="NCBI Taxonomy" id="2043161"/>
    <lineage>
        <taxon>Bacteria</taxon>
        <taxon>Pseudomonadati</taxon>
        <taxon>Acidobacteriota</taxon>
        <taxon>Terriglobia</taxon>
        <taxon>Terriglobales</taxon>
        <taxon>Acidobacteriaceae</taxon>
        <taxon>Candidatus Sulfuritelmatomonas</taxon>
    </lineage>
</organism>
<dbReference type="AlphaFoldDB" id="A0A2N9LB71"/>
<feature type="region of interest" description="Disordered" evidence="1">
    <location>
        <begin position="116"/>
        <end position="167"/>
    </location>
</feature>
<feature type="compositionally biased region" description="Polar residues" evidence="1">
    <location>
        <begin position="148"/>
        <end position="167"/>
    </location>
</feature>
<evidence type="ECO:0000256" key="1">
    <source>
        <dbReference type="SAM" id="MobiDB-lite"/>
    </source>
</evidence>
<sequence>MYRDLARPQSPDLCVHSFSPPFPGSPTPYSARCVSNFGKNLLNSSFPQPILCAFPVSFSSYKPVRYYFAETPFCVIDKDFIAGLSCLGFWGKERKDGNRKWLPTFSCSPPKRSCSSWQRSIGRSPAKKSMNSRKQRSMLEKQFAKETIPSQISKRSCAGSQSAPYIT</sequence>
<evidence type="ECO:0000313" key="2">
    <source>
        <dbReference type="EMBL" id="SPE20205.1"/>
    </source>
</evidence>
<protein>
    <submittedName>
        <fullName evidence="2">Uncharacterized protein</fullName>
    </submittedName>
</protein>
<name>A0A2N9LB71_9BACT</name>